<sequence length="63" mass="7574">MFIKNDINQLKLVLKSELEFNDGITDSIKLSLENLRFKRYRILLKNLIKMEKQKISNSKLYNE</sequence>
<proteinExistence type="predicted"/>
<dbReference type="AlphaFoldDB" id="A0A3M7QRD1"/>
<comment type="caution">
    <text evidence="1">The sequence shown here is derived from an EMBL/GenBank/DDBJ whole genome shotgun (WGS) entry which is preliminary data.</text>
</comment>
<keyword evidence="2" id="KW-1185">Reference proteome</keyword>
<protein>
    <submittedName>
        <fullName evidence="1">Uncharacterized protein</fullName>
    </submittedName>
</protein>
<organism evidence="1 2">
    <name type="scientific">Brachionus plicatilis</name>
    <name type="common">Marine rotifer</name>
    <name type="synonym">Brachionus muelleri</name>
    <dbReference type="NCBI Taxonomy" id="10195"/>
    <lineage>
        <taxon>Eukaryota</taxon>
        <taxon>Metazoa</taxon>
        <taxon>Spiralia</taxon>
        <taxon>Gnathifera</taxon>
        <taxon>Rotifera</taxon>
        <taxon>Eurotatoria</taxon>
        <taxon>Monogononta</taxon>
        <taxon>Pseudotrocha</taxon>
        <taxon>Ploima</taxon>
        <taxon>Brachionidae</taxon>
        <taxon>Brachionus</taxon>
    </lineage>
</organism>
<reference evidence="1 2" key="1">
    <citation type="journal article" date="2018" name="Sci. Rep.">
        <title>Genomic signatures of local adaptation to the degree of environmental predictability in rotifers.</title>
        <authorList>
            <person name="Franch-Gras L."/>
            <person name="Hahn C."/>
            <person name="Garcia-Roger E.M."/>
            <person name="Carmona M.J."/>
            <person name="Serra M."/>
            <person name="Gomez A."/>
        </authorList>
    </citation>
    <scope>NUCLEOTIDE SEQUENCE [LARGE SCALE GENOMIC DNA]</scope>
    <source>
        <strain evidence="1">HYR1</strain>
    </source>
</reference>
<dbReference type="Proteomes" id="UP000276133">
    <property type="component" value="Unassembled WGS sequence"/>
</dbReference>
<evidence type="ECO:0000313" key="1">
    <source>
        <dbReference type="EMBL" id="RNA13833.1"/>
    </source>
</evidence>
<evidence type="ECO:0000313" key="2">
    <source>
        <dbReference type="Proteomes" id="UP000276133"/>
    </source>
</evidence>
<dbReference type="EMBL" id="REGN01005317">
    <property type="protein sequence ID" value="RNA13833.1"/>
    <property type="molecule type" value="Genomic_DNA"/>
</dbReference>
<name>A0A3M7QRD1_BRAPC</name>
<accession>A0A3M7QRD1</accession>
<gene>
    <name evidence="1" type="ORF">BpHYR1_050277</name>
</gene>